<organism evidence="4 5">
    <name type="scientific">Roseburia faecis</name>
    <dbReference type="NCBI Taxonomy" id="301302"/>
    <lineage>
        <taxon>Bacteria</taxon>
        <taxon>Bacillati</taxon>
        <taxon>Bacillota</taxon>
        <taxon>Clostridia</taxon>
        <taxon>Lachnospirales</taxon>
        <taxon>Lachnospiraceae</taxon>
        <taxon>Roseburia</taxon>
    </lineage>
</organism>
<dbReference type="EMBL" id="CYXV01000005">
    <property type="protein sequence ID" value="CUM90493.1"/>
    <property type="molecule type" value="Genomic_DNA"/>
</dbReference>
<dbReference type="Pfam" id="PF00535">
    <property type="entry name" value="Glycos_transf_2"/>
    <property type="match status" value="1"/>
</dbReference>
<dbReference type="PANTHER" id="PTHR22916">
    <property type="entry name" value="GLYCOSYLTRANSFERASE"/>
    <property type="match status" value="1"/>
</dbReference>
<dbReference type="InterPro" id="IPR029044">
    <property type="entry name" value="Nucleotide-diphossugar_trans"/>
</dbReference>
<keyword evidence="1 4" id="KW-0328">Glycosyltransferase</keyword>
<dbReference type="RefSeq" id="WP_055262276.1">
    <property type="nucleotide sequence ID" value="NZ_CYXV01000005.1"/>
</dbReference>
<dbReference type="SUPFAM" id="SSF53448">
    <property type="entry name" value="Nucleotide-diphospho-sugar transferases"/>
    <property type="match status" value="1"/>
</dbReference>
<evidence type="ECO:0000259" key="3">
    <source>
        <dbReference type="Pfam" id="PF00535"/>
    </source>
</evidence>
<protein>
    <submittedName>
        <fullName evidence="4">Hyaluronan synthase</fullName>
        <ecNumber evidence="4">2.4.1.212</ecNumber>
    </submittedName>
</protein>
<dbReference type="GO" id="GO:0050501">
    <property type="term" value="F:hyaluronan synthase activity"/>
    <property type="evidence" value="ECO:0007669"/>
    <property type="project" value="UniProtKB-EC"/>
</dbReference>
<gene>
    <name evidence="4" type="primary">hyaD</name>
    <name evidence="4" type="ORF">ERS852420_01435</name>
</gene>
<dbReference type="InterPro" id="IPR001173">
    <property type="entry name" value="Glyco_trans_2-like"/>
</dbReference>
<evidence type="ECO:0000256" key="1">
    <source>
        <dbReference type="ARBA" id="ARBA00022676"/>
    </source>
</evidence>
<evidence type="ECO:0000313" key="5">
    <source>
        <dbReference type="Proteomes" id="UP000095495"/>
    </source>
</evidence>
<proteinExistence type="predicted"/>
<evidence type="ECO:0000313" key="4">
    <source>
        <dbReference type="EMBL" id="CUM90493.1"/>
    </source>
</evidence>
<dbReference type="Gene3D" id="3.90.550.10">
    <property type="entry name" value="Spore Coat Polysaccharide Biosynthesis Protein SpsA, Chain A"/>
    <property type="match status" value="1"/>
</dbReference>
<reference evidence="4 5" key="1">
    <citation type="submission" date="2015-09" db="EMBL/GenBank/DDBJ databases">
        <authorList>
            <consortium name="Pathogen Informatics"/>
        </authorList>
    </citation>
    <scope>NUCLEOTIDE SEQUENCE [LARGE SCALE GENOMIC DNA]</scope>
    <source>
        <strain evidence="4 5">2789STDY5608863</strain>
    </source>
</reference>
<dbReference type="AlphaFoldDB" id="A0A173SJH3"/>
<dbReference type="CDD" id="cd00761">
    <property type="entry name" value="Glyco_tranf_GTA_type"/>
    <property type="match status" value="1"/>
</dbReference>
<evidence type="ECO:0000256" key="2">
    <source>
        <dbReference type="ARBA" id="ARBA00022679"/>
    </source>
</evidence>
<dbReference type="EC" id="2.4.1.212" evidence="4"/>
<name>A0A173SJH3_9FIRM</name>
<keyword evidence="2 4" id="KW-0808">Transferase</keyword>
<dbReference type="Proteomes" id="UP000095495">
    <property type="component" value="Unassembled WGS sequence"/>
</dbReference>
<accession>A0A173SJH3</accession>
<sequence length="351" mass="41547">MRDIKISVIMPVYRVEEYVGKAIESILGQTFMDFEFLIVDDGTPDRSGEICDEYAKRDSRIQVIHKENGGAPSARNTAIDLAQGKYVYFLDSDDWAEKTMLQDMYDMAEKYQAQLVVCGFYIDTYYGNRHLSEKIYVDDRVFTNAQSFREEAYRYYDRNMLYTPWNKLYRLDYIKENGLYFPQTLWDDFPFNISYIRNVKSVVVSTKAYYHFIRARAESETAAYCANMYEKREEEHGWLLDLYKEWNIDSMPAKEMIARRYIERMIGCVANVTSSKCTLSGREQRKQIRKMLHNPRVDEALEIAKPRSKYMKIMLIPVRWKNTYLTWLESAVITLVKEHNTKLFAKLKAGR</sequence>
<dbReference type="PANTHER" id="PTHR22916:SF51">
    <property type="entry name" value="GLYCOSYLTRANSFERASE EPSH-RELATED"/>
    <property type="match status" value="1"/>
</dbReference>
<feature type="domain" description="Glycosyltransferase 2-like" evidence="3">
    <location>
        <begin position="7"/>
        <end position="176"/>
    </location>
</feature>